<feature type="domain" description="HTH cro/C1-type" evidence="2">
    <location>
        <begin position="21"/>
        <end position="75"/>
    </location>
</feature>
<dbReference type="EMBL" id="LAQU01000015">
    <property type="protein sequence ID" value="KKB62888.1"/>
    <property type="molecule type" value="Genomic_DNA"/>
</dbReference>
<dbReference type="AlphaFoldDB" id="A0A0F5JYH7"/>
<dbReference type="PANTHER" id="PTHR46797">
    <property type="entry name" value="HTH-TYPE TRANSCRIPTIONAL REGULATOR"/>
    <property type="match status" value="1"/>
</dbReference>
<evidence type="ECO:0000313" key="3">
    <source>
        <dbReference type="EMBL" id="KKB62888.1"/>
    </source>
</evidence>
<comment type="caution">
    <text evidence="3">The sequence shown here is derived from an EMBL/GenBank/DDBJ whole genome shotgun (WGS) entry which is preliminary data.</text>
</comment>
<dbReference type="Gene3D" id="2.60.120.10">
    <property type="entry name" value="Jelly Rolls"/>
    <property type="match status" value="1"/>
</dbReference>
<dbReference type="InterPro" id="IPR011051">
    <property type="entry name" value="RmlC_Cupin_sf"/>
</dbReference>
<dbReference type="Pfam" id="PF01381">
    <property type="entry name" value="HTH_3"/>
    <property type="match status" value="1"/>
</dbReference>
<evidence type="ECO:0000259" key="2">
    <source>
        <dbReference type="PROSITE" id="PS50943"/>
    </source>
</evidence>
<accession>A0A0F5JYH7</accession>
<dbReference type="Proteomes" id="UP000033618">
    <property type="component" value="Unassembled WGS sequence"/>
</dbReference>
<evidence type="ECO:0000313" key="4">
    <source>
        <dbReference type="Proteomes" id="UP000033618"/>
    </source>
</evidence>
<dbReference type="GO" id="GO:0003677">
    <property type="term" value="F:DNA binding"/>
    <property type="evidence" value="ECO:0007669"/>
    <property type="project" value="UniProtKB-KW"/>
</dbReference>
<name>A0A0F5JYH7_9BURK</name>
<dbReference type="GO" id="GO:0005829">
    <property type="term" value="C:cytosol"/>
    <property type="evidence" value="ECO:0007669"/>
    <property type="project" value="TreeGrafter"/>
</dbReference>
<dbReference type="InterPro" id="IPR010982">
    <property type="entry name" value="Lambda_DNA-bd_dom_sf"/>
</dbReference>
<gene>
    <name evidence="3" type="ORF">WM40_15260</name>
</gene>
<dbReference type="SUPFAM" id="SSF51182">
    <property type="entry name" value="RmlC-like cupins"/>
    <property type="match status" value="1"/>
</dbReference>
<sequence>MSDGATPLLDRTEANQLGVRLRDMRQKRGLSLKVLAQRSDVSVGMISQIERGLANPSVRILEQLRVALDVPLTTLLEGDDVPVGVQSVPDFVRRADQRPHFTVTAGGLSKELLSPHGQHDLQFMIITIPSGARSKEILLGSGEKAGLVLEGTIVLTVGGRSEEIGPGDSFQFNSELAHSVENIARRTARILWIMNVRPPVVHL</sequence>
<dbReference type="InterPro" id="IPR001387">
    <property type="entry name" value="Cro/C1-type_HTH"/>
</dbReference>
<proteinExistence type="predicted"/>
<dbReference type="SMART" id="SM00530">
    <property type="entry name" value="HTH_XRE"/>
    <property type="match status" value="1"/>
</dbReference>
<evidence type="ECO:0000256" key="1">
    <source>
        <dbReference type="ARBA" id="ARBA00023125"/>
    </source>
</evidence>
<keyword evidence="4" id="KW-1185">Reference proteome</keyword>
<dbReference type="CDD" id="cd02209">
    <property type="entry name" value="cupin_XRE_C"/>
    <property type="match status" value="1"/>
</dbReference>
<dbReference type="PATRIC" id="fig|28092.6.peg.3603"/>
<reference evidence="3 4" key="1">
    <citation type="submission" date="2015-03" db="EMBL/GenBank/DDBJ databases">
        <title>Draft Genome Sequence of Burkholderia andropogonis type strain ICMP2807, isolated from Sorghum bicolor.</title>
        <authorList>
            <person name="Lopes-Santos L."/>
            <person name="Castro D.B."/>
            <person name="Ottoboni L.M."/>
            <person name="Park D."/>
            <person name="Weirc B.S."/>
            <person name="Destefano S.A."/>
        </authorList>
    </citation>
    <scope>NUCLEOTIDE SEQUENCE [LARGE SCALE GENOMIC DNA]</scope>
    <source>
        <strain evidence="3 4">ICMP2807</strain>
    </source>
</reference>
<dbReference type="InterPro" id="IPR013096">
    <property type="entry name" value="Cupin_2"/>
</dbReference>
<dbReference type="Gene3D" id="1.10.260.40">
    <property type="entry name" value="lambda repressor-like DNA-binding domains"/>
    <property type="match status" value="1"/>
</dbReference>
<dbReference type="PROSITE" id="PS50943">
    <property type="entry name" value="HTH_CROC1"/>
    <property type="match status" value="1"/>
</dbReference>
<organism evidence="3 4">
    <name type="scientific">Robbsia andropogonis</name>
    <dbReference type="NCBI Taxonomy" id="28092"/>
    <lineage>
        <taxon>Bacteria</taxon>
        <taxon>Pseudomonadati</taxon>
        <taxon>Pseudomonadota</taxon>
        <taxon>Betaproteobacteria</taxon>
        <taxon>Burkholderiales</taxon>
        <taxon>Burkholderiaceae</taxon>
        <taxon>Robbsia</taxon>
    </lineage>
</organism>
<dbReference type="InterPro" id="IPR014710">
    <property type="entry name" value="RmlC-like_jellyroll"/>
</dbReference>
<dbReference type="STRING" id="28092.WM40_15260"/>
<dbReference type="Pfam" id="PF07883">
    <property type="entry name" value="Cupin_2"/>
    <property type="match status" value="1"/>
</dbReference>
<dbReference type="GO" id="GO:0003700">
    <property type="term" value="F:DNA-binding transcription factor activity"/>
    <property type="evidence" value="ECO:0007669"/>
    <property type="project" value="TreeGrafter"/>
</dbReference>
<dbReference type="SUPFAM" id="SSF47413">
    <property type="entry name" value="lambda repressor-like DNA-binding domains"/>
    <property type="match status" value="1"/>
</dbReference>
<dbReference type="InterPro" id="IPR050807">
    <property type="entry name" value="TransReg_Diox_bact_type"/>
</dbReference>
<dbReference type="PANTHER" id="PTHR46797:SF2">
    <property type="entry name" value="TRANSCRIPTIONAL REGULATOR"/>
    <property type="match status" value="1"/>
</dbReference>
<protein>
    <recommendedName>
        <fullName evidence="2">HTH cro/C1-type domain-containing protein</fullName>
    </recommendedName>
</protein>
<dbReference type="CDD" id="cd00093">
    <property type="entry name" value="HTH_XRE"/>
    <property type="match status" value="1"/>
</dbReference>
<keyword evidence="1" id="KW-0238">DNA-binding</keyword>